<evidence type="ECO:0000256" key="4">
    <source>
        <dbReference type="ARBA" id="ARBA00023163"/>
    </source>
</evidence>
<dbReference type="InterPro" id="IPR009057">
    <property type="entry name" value="Homeodomain-like_sf"/>
</dbReference>
<dbReference type="EMBL" id="JBHSEL010000053">
    <property type="protein sequence ID" value="MFC4625211.1"/>
    <property type="molecule type" value="Genomic_DNA"/>
</dbReference>
<keyword evidence="3 5" id="KW-0238">DNA-binding</keyword>
<dbReference type="InterPro" id="IPR036271">
    <property type="entry name" value="Tet_transcr_reg_TetR-rel_C_sf"/>
</dbReference>
<dbReference type="InterPro" id="IPR041490">
    <property type="entry name" value="KstR2_TetR_C"/>
</dbReference>
<evidence type="ECO:0000256" key="5">
    <source>
        <dbReference type="PROSITE-ProRule" id="PRU00335"/>
    </source>
</evidence>
<feature type="DNA-binding region" description="H-T-H motif" evidence="5">
    <location>
        <begin position="38"/>
        <end position="57"/>
    </location>
</feature>
<dbReference type="Pfam" id="PF17932">
    <property type="entry name" value="TetR_C_24"/>
    <property type="match status" value="1"/>
</dbReference>
<evidence type="ECO:0000256" key="3">
    <source>
        <dbReference type="ARBA" id="ARBA00023125"/>
    </source>
</evidence>
<dbReference type="Gene3D" id="1.10.10.60">
    <property type="entry name" value="Homeodomain-like"/>
    <property type="match status" value="1"/>
</dbReference>
<keyword evidence="8" id="KW-1185">Reference proteome</keyword>
<name>A0ABV9H490_9HYPH</name>
<feature type="domain" description="HTH tetR-type" evidence="6">
    <location>
        <begin position="15"/>
        <end position="75"/>
    </location>
</feature>
<dbReference type="PRINTS" id="PR00455">
    <property type="entry name" value="HTHTETR"/>
</dbReference>
<evidence type="ECO:0000259" key="6">
    <source>
        <dbReference type="PROSITE" id="PS50977"/>
    </source>
</evidence>
<dbReference type="SUPFAM" id="SSF48498">
    <property type="entry name" value="Tetracyclin repressor-like, C-terminal domain"/>
    <property type="match status" value="1"/>
</dbReference>
<dbReference type="RefSeq" id="WP_374829542.1">
    <property type="nucleotide sequence ID" value="NZ_JBHEEZ010000001.1"/>
</dbReference>
<proteinExistence type="predicted"/>
<accession>A0ABV9H490</accession>
<evidence type="ECO:0000313" key="7">
    <source>
        <dbReference type="EMBL" id="MFC4625211.1"/>
    </source>
</evidence>
<evidence type="ECO:0000256" key="2">
    <source>
        <dbReference type="ARBA" id="ARBA00023015"/>
    </source>
</evidence>
<sequence length="202" mass="23750">MNVTRRDELKARKQAYVQDEILAAAAELFAERGYRAVTIDDVSASLGYTKSVVYYYFKNKNQLLWEIFNKIHNTWWEEMQAIVSKDIPADEQLAEMIRQHALNVMDKREWTAIYFRDVSELTEEQRKTVNEKKREFDKLFTNTYLRGVKDGIFKDMPPYIIVTSIVGICNFTHTWYKPNRALKPAQVADYFVSIILDGCRVN</sequence>
<keyword evidence="2" id="KW-0805">Transcription regulation</keyword>
<evidence type="ECO:0000313" key="8">
    <source>
        <dbReference type="Proteomes" id="UP001596042"/>
    </source>
</evidence>
<dbReference type="PROSITE" id="PS50977">
    <property type="entry name" value="HTH_TETR_2"/>
    <property type="match status" value="1"/>
</dbReference>
<dbReference type="PANTHER" id="PTHR30055">
    <property type="entry name" value="HTH-TYPE TRANSCRIPTIONAL REGULATOR RUTR"/>
    <property type="match status" value="1"/>
</dbReference>
<dbReference type="Proteomes" id="UP001596042">
    <property type="component" value="Unassembled WGS sequence"/>
</dbReference>
<dbReference type="InterPro" id="IPR050109">
    <property type="entry name" value="HTH-type_TetR-like_transc_reg"/>
</dbReference>
<evidence type="ECO:0000256" key="1">
    <source>
        <dbReference type="ARBA" id="ARBA00022491"/>
    </source>
</evidence>
<dbReference type="InterPro" id="IPR001647">
    <property type="entry name" value="HTH_TetR"/>
</dbReference>
<keyword evidence="1" id="KW-0678">Repressor</keyword>
<dbReference type="Gene3D" id="1.10.357.10">
    <property type="entry name" value="Tetracycline Repressor, domain 2"/>
    <property type="match status" value="1"/>
</dbReference>
<comment type="caution">
    <text evidence="7">The sequence shown here is derived from an EMBL/GenBank/DDBJ whole genome shotgun (WGS) entry which is preliminary data.</text>
</comment>
<organism evidence="7 8">
    <name type="scientific">Daeguia caeni</name>
    <dbReference type="NCBI Taxonomy" id="439612"/>
    <lineage>
        <taxon>Bacteria</taxon>
        <taxon>Pseudomonadati</taxon>
        <taxon>Pseudomonadota</taxon>
        <taxon>Alphaproteobacteria</taxon>
        <taxon>Hyphomicrobiales</taxon>
        <taxon>Brucellaceae</taxon>
        <taxon>Daeguia</taxon>
    </lineage>
</organism>
<dbReference type="SUPFAM" id="SSF46689">
    <property type="entry name" value="Homeodomain-like"/>
    <property type="match status" value="1"/>
</dbReference>
<dbReference type="PANTHER" id="PTHR30055:SF175">
    <property type="entry name" value="HTH-TYPE TRANSCRIPTIONAL REPRESSOR KSTR2"/>
    <property type="match status" value="1"/>
</dbReference>
<dbReference type="Pfam" id="PF00440">
    <property type="entry name" value="TetR_N"/>
    <property type="match status" value="1"/>
</dbReference>
<gene>
    <name evidence="7" type="ORF">ACFO1V_08250</name>
</gene>
<reference evidence="8" key="1">
    <citation type="journal article" date="2019" name="Int. J. Syst. Evol. Microbiol.">
        <title>The Global Catalogue of Microorganisms (GCM) 10K type strain sequencing project: providing services to taxonomists for standard genome sequencing and annotation.</title>
        <authorList>
            <consortium name="The Broad Institute Genomics Platform"/>
            <consortium name="The Broad Institute Genome Sequencing Center for Infectious Disease"/>
            <person name="Wu L."/>
            <person name="Ma J."/>
        </authorList>
    </citation>
    <scope>NUCLEOTIDE SEQUENCE [LARGE SCALE GENOMIC DNA]</scope>
    <source>
        <strain evidence="8">CGMCC 1.15731</strain>
    </source>
</reference>
<protein>
    <submittedName>
        <fullName evidence="7">TetR/AcrR family transcriptional regulator</fullName>
    </submittedName>
</protein>
<keyword evidence="4" id="KW-0804">Transcription</keyword>